<proteinExistence type="inferred from homology"/>
<reference evidence="5 6" key="1">
    <citation type="submission" date="2016-03" db="EMBL/GenBank/DDBJ databases">
        <title>Fine-scale spatial genetic structure of a fungal parasite of coffee scale insects.</title>
        <authorList>
            <person name="Jackson D."/>
            <person name="Zemenick K.A."/>
            <person name="Malloure B."/>
            <person name="Quandt C.A."/>
            <person name="James T.Y."/>
        </authorList>
    </citation>
    <scope>NUCLEOTIDE SEQUENCE [LARGE SCALE GENOMIC DNA]</scope>
    <source>
        <strain evidence="5 6">UM487</strain>
    </source>
</reference>
<dbReference type="Proteomes" id="UP000243081">
    <property type="component" value="Unassembled WGS sequence"/>
</dbReference>
<sequence length="349" mass="39605">MATEDERYRQSSQFRLWSYSPAGLYKLRHKTNALAKQQIAVRLNTDPPPDFLTPDEEARLVKFFTVELIRAAQFCELPTEIRSTAAIFLRRFYVTNSVMTYPPTELLKTSLFFGCKAEGFYIRLARLADKFPNTTSEQILAGEFLLCQGIRFAFDVRHPFRALEGAILELRRKLPTDQNRINTAHMRAREILKFSALVTDVYFYYAPSQIMMAALLITDAGLVDTLIPLAEPSDEGATAQTALRSKIFAALEACRKMLEEEPPERMTDYWGTPETVKSMKPLRKKLQKCRDPDRANLVALQQARREQASIKTKKPNAPTEGVLGTDAEARDAKRRKLEATDDVFGPALG</sequence>
<evidence type="ECO:0000259" key="4">
    <source>
        <dbReference type="SMART" id="SM00385"/>
    </source>
</evidence>
<dbReference type="CDD" id="cd20525">
    <property type="entry name" value="CYCLIN_CCNH_rpt2"/>
    <property type="match status" value="1"/>
</dbReference>
<evidence type="ECO:0000256" key="3">
    <source>
        <dbReference type="SAM" id="MobiDB-lite"/>
    </source>
</evidence>
<dbReference type="InterPro" id="IPR013763">
    <property type="entry name" value="Cyclin-like_dom"/>
</dbReference>
<dbReference type="OrthoDB" id="340962at2759"/>
<evidence type="ECO:0000313" key="6">
    <source>
        <dbReference type="Proteomes" id="UP000243081"/>
    </source>
</evidence>
<accession>A0A179IB73</accession>
<evidence type="ECO:0000256" key="1">
    <source>
        <dbReference type="ARBA" id="ARBA00008638"/>
    </source>
</evidence>
<dbReference type="CDD" id="cd20524">
    <property type="entry name" value="CYCLIN_CCNH_rpt1"/>
    <property type="match status" value="1"/>
</dbReference>
<feature type="domain" description="Cyclin-like" evidence="4">
    <location>
        <begin position="66"/>
        <end position="148"/>
    </location>
</feature>
<evidence type="ECO:0000313" key="5">
    <source>
        <dbReference type="EMBL" id="OAQ98948.1"/>
    </source>
</evidence>
<dbReference type="GO" id="GO:0006357">
    <property type="term" value="P:regulation of transcription by RNA polymerase II"/>
    <property type="evidence" value="ECO:0007669"/>
    <property type="project" value="InterPro"/>
</dbReference>
<dbReference type="Gene3D" id="1.10.472.10">
    <property type="entry name" value="Cyclin-like"/>
    <property type="match status" value="2"/>
</dbReference>
<name>A0A179IB73_CORDF</name>
<dbReference type="EMBL" id="LUKN01002522">
    <property type="protein sequence ID" value="OAQ98948.1"/>
    <property type="molecule type" value="Genomic_DNA"/>
</dbReference>
<dbReference type="OMA" id="KSIMACA"/>
<dbReference type="SUPFAM" id="SSF47954">
    <property type="entry name" value="Cyclin-like"/>
    <property type="match status" value="2"/>
</dbReference>
<comment type="caution">
    <text evidence="5">The sequence shown here is derived from an EMBL/GenBank/DDBJ whole genome shotgun (WGS) entry which is preliminary data.</text>
</comment>
<keyword evidence="2" id="KW-0195">Cyclin</keyword>
<feature type="region of interest" description="Disordered" evidence="3">
    <location>
        <begin position="303"/>
        <end position="349"/>
    </location>
</feature>
<dbReference type="InterPro" id="IPR043198">
    <property type="entry name" value="Cyclin/Ssn8"/>
</dbReference>
<dbReference type="AlphaFoldDB" id="A0A179IB73"/>
<dbReference type="PANTHER" id="PTHR10026">
    <property type="entry name" value="CYCLIN"/>
    <property type="match status" value="1"/>
</dbReference>
<evidence type="ECO:0000256" key="2">
    <source>
        <dbReference type="ARBA" id="ARBA00023127"/>
    </source>
</evidence>
<dbReference type="Pfam" id="PF16899">
    <property type="entry name" value="Cyclin_C_2"/>
    <property type="match status" value="1"/>
</dbReference>
<dbReference type="InterPro" id="IPR031658">
    <property type="entry name" value="Cyclin_C_2"/>
</dbReference>
<dbReference type="InterPro" id="IPR036915">
    <property type="entry name" value="Cyclin-like_sf"/>
</dbReference>
<organism evidence="5 6">
    <name type="scientific">Cordyceps confragosa</name>
    <name type="common">Lecanicillium lecanii</name>
    <dbReference type="NCBI Taxonomy" id="2714763"/>
    <lineage>
        <taxon>Eukaryota</taxon>
        <taxon>Fungi</taxon>
        <taxon>Dikarya</taxon>
        <taxon>Ascomycota</taxon>
        <taxon>Pezizomycotina</taxon>
        <taxon>Sordariomycetes</taxon>
        <taxon>Hypocreomycetidae</taxon>
        <taxon>Hypocreales</taxon>
        <taxon>Cordycipitaceae</taxon>
        <taxon>Akanthomyces</taxon>
    </lineage>
</organism>
<dbReference type="GO" id="GO:0016538">
    <property type="term" value="F:cyclin-dependent protein serine/threonine kinase regulator activity"/>
    <property type="evidence" value="ECO:0007669"/>
    <property type="project" value="InterPro"/>
</dbReference>
<gene>
    <name evidence="5" type="ORF">LLEC1_00583</name>
</gene>
<comment type="similarity">
    <text evidence="1">Belongs to the cyclin family. Cyclin C subfamily.</text>
</comment>
<protein>
    <recommendedName>
        <fullName evidence="4">Cyclin-like domain-containing protein</fullName>
    </recommendedName>
</protein>
<keyword evidence="6" id="KW-1185">Reference proteome</keyword>
<dbReference type="SMART" id="SM00385">
    <property type="entry name" value="CYCLIN"/>
    <property type="match status" value="1"/>
</dbReference>